<dbReference type="AlphaFoldDB" id="A0A0R3MZN1"/>
<comment type="caution">
    <text evidence="2">The sequence shown here is derived from an EMBL/GenBank/DDBJ whole genome shotgun (WGS) entry which is preliminary data.</text>
</comment>
<reference evidence="2 3" key="1">
    <citation type="submission" date="2014-03" db="EMBL/GenBank/DDBJ databases">
        <title>Bradyrhizobium valentinum sp. nov., isolated from effective nodules of Lupinus mariae-josephae, a lupine endemic of basic-lime soils in Eastern Spain.</title>
        <authorList>
            <person name="Duran D."/>
            <person name="Rey L."/>
            <person name="Navarro A."/>
            <person name="Busquets A."/>
            <person name="Imperial J."/>
            <person name="Ruiz-Argueso T."/>
        </authorList>
    </citation>
    <scope>NUCLEOTIDE SEQUENCE [LARGE SCALE GENOMIC DNA]</scope>
    <source>
        <strain evidence="2 3">CCBAU 23086</strain>
    </source>
</reference>
<dbReference type="Proteomes" id="UP000051660">
    <property type="component" value="Unassembled WGS sequence"/>
</dbReference>
<proteinExistence type="predicted"/>
<name>A0A0R3MZN1_9BRAD</name>
<organism evidence="2 3">
    <name type="scientific">Bradyrhizobium lablabi</name>
    <dbReference type="NCBI Taxonomy" id="722472"/>
    <lineage>
        <taxon>Bacteria</taxon>
        <taxon>Pseudomonadati</taxon>
        <taxon>Pseudomonadota</taxon>
        <taxon>Alphaproteobacteria</taxon>
        <taxon>Hyphomicrobiales</taxon>
        <taxon>Nitrobacteraceae</taxon>
        <taxon>Bradyrhizobium</taxon>
    </lineage>
</organism>
<dbReference type="InterPro" id="IPR011121">
    <property type="entry name" value="Trp-rich_dom"/>
</dbReference>
<dbReference type="Pfam" id="PF07483">
    <property type="entry name" value="W_rich_C"/>
    <property type="match status" value="1"/>
</dbReference>
<protein>
    <recommendedName>
        <fullName evidence="1">Tryptophan-rich domain-containing protein</fullName>
    </recommendedName>
</protein>
<evidence type="ECO:0000313" key="3">
    <source>
        <dbReference type="Proteomes" id="UP000051660"/>
    </source>
</evidence>
<sequence length="157" mass="16140">MAMRIQGTDQYTVWNTDTNGNWVSNGTGGVIVSGSNSAIKSLELSFNQDLNGDGIISTSSTPLSSASLGQGAATTPIADWIAGQDSFVFRTDHLAAHADATSTGPLASLLGAGIVHDQIQLAASGMAGLHSDLGAVPAAPSESHLAELLLDHHFMIR</sequence>
<dbReference type="EMBL" id="LLYB01000059">
    <property type="protein sequence ID" value="KRR24974.1"/>
    <property type="molecule type" value="Genomic_DNA"/>
</dbReference>
<accession>A0A0R3MZN1</accession>
<evidence type="ECO:0000259" key="1">
    <source>
        <dbReference type="Pfam" id="PF07483"/>
    </source>
</evidence>
<gene>
    <name evidence="2" type="ORF">CQ14_30600</name>
</gene>
<evidence type="ECO:0000313" key="2">
    <source>
        <dbReference type="EMBL" id="KRR24974.1"/>
    </source>
</evidence>
<feature type="domain" description="Tryptophan-rich" evidence="1">
    <location>
        <begin position="8"/>
        <end position="56"/>
    </location>
</feature>